<comment type="caution">
    <text evidence="2">The sequence shown here is derived from an EMBL/GenBank/DDBJ whole genome shotgun (WGS) entry which is preliminary data.</text>
</comment>
<feature type="transmembrane region" description="Helical" evidence="1">
    <location>
        <begin position="135"/>
        <end position="157"/>
    </location>
</feature>
<evidence type="ECO:0000256" key="1">
    <source>
        <dbReference type="SAM" id="Phobius"/>
    </source>
</evidence>
<gene>
    <name evidence="2" type="ORF">JK635_16035</name>
</gene>
<keyword evidence="1" id="KW-0812">Transmembrane</keyword>
<organism evidence="2 3">
    <name type="scientific">Neobacillus paridis</name>
    <dbReference type="NCBI Taxonomy" id="2803862"/>
    <lineage>
        <taxon>Bacteria</taxon>
        <taxon>Bacillati</taxon>
        <taxon>Bacillota</taxon>
        <taxon>Bacilli</taxon>
        <taxon>Bacillales</taxon>
        <taxon>Bacillaceae</taxon>
        <taxon>Neobacillus</taxon>
    </lineage>
</organism>
<evidence type="ECO:0000313" key="2">
    <source>
        <dbReference type="EMBL" id="MBL4953699.1"/>
    </source>
</evidence>
<dbReference type="Pfam" id="PF13787">
    <property type="entry name" value="HXXEE"/>
    <property type="match status" value="1"/>
</dbReference>
<feature type="transmembrane region" description="Helical" evidence="1">
    <location>
        <begin position="79"/>
        <end position="99"/>
    </location>
</feature>
<keyword evidence="1" id="KW-0472">Membrane</keyword>
<dbReference type="InterPro" id="IPR025671">
    <property type="entry name" value="HXXEE"/>
</dbReference>
<dbReference type="EMBL" id="JAESWB010000233">
    <property type="protein sequence ID" value="MBL4953699.1"/>
    <property type="molecule type" value="Genomic_DNA"/>
</dbReference>
<reference evidence="2 3" key="1">
    <citation type="submission" date="2021-01" db="EMBL/GenBank/DDBJ databases">
        <title>Genome public.</title>
        <authorList>
            <person name="Liu C."/>
            <person name="Sun Q."/>
        </authorList>
    </citation>
    <scope>NUCLEOTIDE SEQUENCE [LARGE SCALE GENOMIC DNA]</scope>
    <source>
        <strain evidence="2 3">YIM B02564</strain>
    </source>
</reference>
<keyword evidence="3" id="KW-1185">Reference proteome</keyword>
<keyword evidence="1" id="KW-1133">Transmembrane helix</keyword>
<dbReference type="RefSeq" id="WP_202654960.1">
    <property type="nucleotide sequence ID" value="NZ_JAESWB010000233.1"/>
</dbReference>
<feature type="transmembrane region" description="Helical" evidence="1">
    <location>
        <begin position="105"/>
        <end position="123"/>
    </location>
</feature>
<dbReference type="Proteomes" id="UP000623967">
    <property type="component" value="Unassembled WGS sequence"/>
</dbReference>
<accession>A0ABS1TSJ6</accession>
<feature type="transmembrane region" description="Helical" evidence="1">
    <location>
        <begin position="7"/>
        <end position="28"/>
    </location>
</feature>
<proteinExistence type="predicted"/>
<feature type="transmembrane region" description="Helical" evidence="1">
    <location>
        <begin position="169"/>
        <end position="188"/>
    </location>
</feature>
<protein>
    <submittedName>
        <fullName evidence="2">HXXEE domain-containing protein</fullName>
    </submittedName>
</protein>
<name>A0ABS1TSJ6_9BACI</name>
<evidence type="ECO:0000313" key="3">
    <source>
        <dbReference type="Proteomes" id="UP000623967"/>
    </source>
</evidence>
<sequence length="214" mass="24487">MKFLLRHFYNISVFIGIAIIICTAIFWSDLNVLQRLALLNLAVLNFHFFEEFGFPGGFPMFANTMFAYKDSPRPDRFPLNQMSAFLTNWGTAIVLYVPPIIWPDAIWFGLAPILFGGFAQLLMHGIVNNRMLKSVYNAGLASTVLGHLPIAIVYIYYIQTHNLASVWDYIIGTIIFVVWYVVGIRLIINKSFESMDSPYPFAPEEMARFKKPTK</sequence>